<organism evidence="1 2">
    <name type="scientific">Trichinella zimbabwensis</name>
    <dbReference type="NCBI Taxonomy" id="268475"/>
    <lineage>
        <taxon>Eukaryota</taxon>
        <taxon>Metazoa</taxon>
        <taxon>Ecdysozoa</taxon>
        <taxon>Nematoda</taxon>
        <taxon>Enoplea</taxon>
        <taxon>Dorylaimia</taxon>
        <taxon>Trichinellida</taxon>
        <taxon>Trichinellidae</taxon>
        <taxon>Trichinella</taxon>
    </lineage>
</organism>
<evidence type="ECO:0000313" key="2">
    <source>
        <dbReference type="Proteomes" id="UP000055024"/>
    </source>
</evidence>
<dbReference type="AlphaFoldDB" id="A0A0V1I260"/>
<keyword evidence="2" id="KW-1185">Reference proteome</keyword>
<name>A0A0V1I260_9BILA</name>
<comment type="caution">
    <text evidence="1">The sequence shown here is derived from an EMBL/GenBank/DDBJ whole genome shotgun (WGS) entry which is preliminary data.</text>
</comment>
<reference evidence="1 2" key="1">
    <citation type="submission" date="2015-01" db="EMBL/GenBank/DDBJ databases">
        <title>Evolution of Trichinella species and genotypes.</title>
        <authorList>
            <person name="Korhonen P.K."/>
            <person name="Edoardo P."/>
            <person name="Giuseppe L.R."/>
            <person name="Gasser R.B."/>
        </authorList>
    </citation>
    <scope>NUCLEOTIDE SEQUENCE [LARGE SCALE GENOMIC DNA]</scope>
    <source>
        <strain evidence="1">ISS1029</strain>
    </source>
</reference>
<protein>
    <submittedName>
        <fullName evidence="1">Uncharacterized protein</fullName>
    </submittedName>
</protein>
<proteinExistence type="predicted"/>
<sequence length="79" mass="8784">MRVVLGGCIVNSDGDAPEKNNKSVADLNAVTENPLHYEYQLMSISSTEISNSISLYMALEYQMHPIVMTYTCKRIDVLG</sequence>
<dbReference type="Proteomes" id="UP000055024">
    <property type="component" value="Unassembled WGS sequence"/>
</dbReference>
<accession>A0A0V1I260</accession>
<evidence type="ECO:0000313" key="1">
    <source>
        <dbReference type="EMBL" id="KRZ16941.1"/>
    </source>
</evidence>
<dbReference type="EMBL" id="JYDP01000009">
    <property type="protein sequence ID" value="KRZ16941.1"/>
    <property type="molecule type" value="Genomic_DNA"/>
</dbReference>
<gene>
    <name evidence="1" type="ORF">T11_8877</name>
</gene>